<dbReference type="EMBL" id="BAABKB010000023">
    <property type="protein sequence ID" value="GAA5023473.1"/>
    <property type="molecule type" value="Genomic_DNA"/>
</dbReference>
<evidence type="ECO:0000256" key="1">
    <source>
        <dbReference type="ARBA" id="ARBA00009437"/>
    </source>
</evidence>
<dbReference type="SUPFAM" id="SSF53850">
    <property type="entry name" value="Periplasmic binding protein-like II"/>
    <property type="match status" value="1"/>
</dbReference>
<dbReference type="Gene3D" id="1.10.10.10">
    <property type="entry name" value="Winged helix-like DNA-binding domain superfamily/Winged helix DNA-binding domain"/>
    <property type="match status" value="1"/>
</dbReference>
<proteinExistence type="inferred from homology"/>
<comment type="caution">
    <text evidence="6">The sequence shown here is derived from an EMBL/GenBank/DDBJ whole genome shotgun (WGS) entry which is preliminary data.</text>
</comment>
<dbReference type="InterPro" id="IPR036388">
    <property type="entry name" value="WH-like_DNA-bd_sf"/>
</dbReference>
<evidence type="ECO:0000259" key="5">
    <source>
        <dbReference type="PROSITE" id="PS50931"/>
    </source>
</evidence>
<dbReference type="Pfam" id="PF03466">
    <property type="entry name" value="LysR_substrate"/>
    <property type="match status" value="1"/>
</dbReference>
<dbReference type="PRINTS" id="PR00039">
    <property type="entry name" value="HTHLYSR"/>
</dbReference>
<sequence>MRLFDSTARPCRLSKTSSAALIPDGYRAGMDLRLLRYFVAVAEELHFGRAAARLHMRQPPLSRAIQNLEADLGTRLFDRTPAGVTLTPAGAVLVDEARSLLEAAERIRARIAALSGPVTMTVGMLGDGIAPGSHRLVEAFRRHHPHVEIQVRESDLTDPTCGLAAGRVDVALTRGPFDERGLHVTRLRCDPVAALLRADDALAARPHLTLADLDDRSWFRFPDTTDTHWRSYWSGGRQRSGPVVRAVTECRQAVLWNGTVGMTPMDHEPDEGLAMVPLLDMPHSPVVVAHAKGGVSLVVRSFVGIVVAAFRQ</sequence>
<dbReference type="PANTHER" id="PTHR30346:SF0">
    <property type="entry name" value="HCA OPERON TRANSCRIPTIONAL ACTIVATOR HCAR"/>
    <property type="match status" value="1"/>
</dbReference>
<evidence type="ECO:0000256" key="2">
    <source>
        <dbReference type="ARBA" id="ARBA00023015"/>
    </source>
</evidence>
<dbReference type="Pfam" id="PF00126">
    <property type="entry name" value="HTH_1"/>
    <property type="match status" value="1"/>
</dbReference>
<protein>
    <submittedName>
        <fullName evidence="6">LysR substrate-binding domain-containing protein</fullName>
    </submittedName>
</protein>
<keyword evidence="4" id="KW-0804">Transcription</keyword>
<dbReference type="PANTHER" id="PTHR30346">
    <property type="entry name" value="TRANSCRIPTIONAL DUAL REGULATOR HCAR-RELATED"/>
    <property type="match status" value="1"/>
</dbReference>
<dbReference type="Proteomes" id="UP001501759">
    <property type="component" value="Unassembled WGS sequence"/>
</dbReference>
<name>A0ABP9J7V6_9ACTN</name>
<accession>A0ABP9J7V6</accession>
<reference evidence="7" key="1">
    <citation type="journal article" date="2019" name="Int. J. Syst. Evol. Microbiol.">
        <title>The Global Catalogue of Microorganisms (GCM) 10K type strain sequencing project: providing services to taxonomists for standard genome sequencing and annotation.</title>
        <authorList>
            <consortium name="The Broad Institute Genomics Platform"/>
            <consortium name="The Broad Institute Genome Sequencing Center for Infectious Disease"/>
            <person name="Wu L."/>
            <person name="Ma J."/>
        </authorList>
    </citation>
    <scope>NUCLEOTIDE SEQUENCE [LARGE SCALE GENOMIC DNA]</scope>
    <source>
        <strain evidence="7">JCM 18409</strain>
    </source>
</reference>
<feature type="domain" description="HTH lysR-type" evidence="5">
    <location>
        <begin position="30"/>
        <end position="87"/>
    </location>
</feature>
<keyword evidence="7" id="KW-1185">Reference proteome</keyword>
<dbReference type="InterPro" id="IPR005119">
    <property type="entry name" value="LysR_subst-bd"/>
</dbReference>
<evidence type="ECO:0000313" key="6">
    <source>
        <dbReference type="EMBL" id="GAA5023473.1"/>
    </source>
</evidence>
<evidence type="ECO:0000313" key="7">
    <source>
        <dbReference type="Proteomes" id="UP001501759"/>
    </source>
</evidence>
<dbReference type="SUPFAM" id="SSF46785">
    <property type="entry name" value="Winged helix' DNA-binding domain"/>
    <property type="match status" value="1"/>
</dbReference>
<dbReference type="Gene3D" id="3.40.190.10">
    <property type="entry name" value="Periplasmic binding protein-like II"/>
    <property type="match status" value="2"/>
</dbReference>
<dbReference type="InterPro" id="IPR000847">
    <property type="entry name" value="LysR_HTH_N"/>
</dbReference>
<dbReference type="PROSITE" id="PS50931">
    <property type="entry name" value="HTH_LYSR"/>
    <property type="match status" value="1"/>
</dbReference>
<dbReference type="InterPro" id="IPR036390">
    <property type="entry name" value="WH_DNA-bd_sf"/>
</dbReference>
<gene>
    <name evidence="6" type="ORF">GCM10023335_56260</name>
</gene>
<evidence type="ECO:0000256" key="3">
    <source>
        <dbReference type="ARBA" id="ARBA00023125"/>
    </source>
</evidence>
<evidence type="ECO:0000256" key="4">
    <source>
        <dbReference type="ARBA" id="ARBA00023163"/>
    </source>
</evidence>
<comment type="similarity">
    <text evidence="1">Belongs to the LysR transcriptional regulatory family.</text>
</comment>
<organism evidence="6 7">
    <name type="scientific">Streptomyces siamensis</name>
    <dbReference type="NCBI Taxonomy" id="1274986"/>
    <lineage>
        <taxon>Bacteria</taxon>
        <taxon>Bacillati</taxon>
        <taxon>Actinomycetota</taxon>
        <taxon>Actinomycetes</taxon>
        <taxon>Kitasatosporales</taxon>
        <taxon>Streptomycetaceae</taxon>
        <taxon>Streptomyces</taxon>
    </lineage>
</organism>
<keyword evidence="2" id="KW-0805">Transcription regulation</keyword>
<keyword evidence="3" id="KW-0238">DNA-binding</keyword>